<evidence type="ECO:0000256" key="4">
    <source>
        <dbReference type="ARBA" id="ARBA00023316"/>
    </source>
</evidence>
<comment type="pathway">
    <text evidence="5">Cell wall biogenesis; teichoic acid biosynthesis.</text>
</comment>
<comment type="function">
    <text evidence="5">Catalyzes the conversion of GlcNAc-PP-undecaprenol into ManNAc-GlcNAc-PP-undecaprenol, the first committed lipid intermediate in the de novo synthesis of teichoic acid.</text>
</comment>
<reference evidence="6" key="1">
    <citation type="journal article" date="2021" name="PeerJ">
        <title>Extensive microbial diversity within the chicken gut microbiome revealed by metagenomics and culture.</title>
        <authorList>
            <person name="Gilroy R."/>
            <person name="Ravi A."/>
            <person name="Getino M."/>
            <person name="Pursley I."/>
            <person name="Horton D.L."/>
            <person name="Alikhan N.F."/>
            <person name="Baker D."/>
            <person name="Gharbi K."/>
            <person name="Hall N."/>
            <person name="Watson M."/>
            <person name="Adriaenssens E.M."/>
            <person name="Foster-Nyarko E."/>
            <person name="Jarju S."/>
            <person name="Secka A."/>
            <person name="Antonio M."/>
            <person name="Oren A."/>
            <person name="Chaudhuri R.R."/>
            <person name="La Ragione R."/>
            <person name="Hildebrand F."/>
            <person name="Pallen M.J."/>
        </authorList>
    </citation>
    <scope>NUCLEOTIDE SEQUENCE</scope>
    <source>
        <strain evidence="6">B5-657</strain>
    </source>
</reference>
<dbReference type="GO" id="GO:0019350">
    <property type="term" value="P:teichoic acid biosynthetic process"/>
    <property type="evidence" value="ECO:0007669"/>
    <property type="project" value="UniProtKB-UniRule"/>
</dbReference>
<dbReference type="InterPro" id="IPR004629">
    <property type="entry name" value="WecG_TagA_CpsF"/>
</dbReference>
<dbReference type="GO" id="GO:0047244">
    <property type="term" value="F:N-acetylglucosaminyldiphosphoundecaprenol N-acetyl-beta-D-mannosaminyltransferase activity"/>
    <property type="evidence" value="ECO:0007669"/>
    <property type="project" value="UniProtKB-UniRule"/>
</dbReference>
<keyword evidence="4 5" id="KW-0961">Cell wall biogenesis/degradation</keyword>
<keyword evidence="1 5" id="KW-0328">Glycosyltransferase</keyword>
<proteinExistence type="inferred from homology"/>
<evidence type="ECO:0000256" key="5">
    <source>
        <dbReference type="HAMAP-Rule" id="MF_02070"/>
    </source>
</evidence>
<name>A0A9E2KCY2_9FIRM</name>
<reference evidence="6" key="2">
    <citation type="submission" date="2021-04" db="EMBL/GenBank/DDBJ databases">
        <authorList>
            <person name="Gilroy R."/>
        </authorList>
    </citation>
    <scope>NUCLEOTIDE SEQUENCE</scope>
    <source>
        <strain evidence="6">B5-657</strain>
    </source>
</reference>
<dbReference type="CDD" id="cd06533">
    <property type="entry name" value="Glyco_transf_WecG_TagA"/>
    <property type="match status" value="1"/>
</dbReference>
<dbReference type="Pfam" id="PF03808">
    <property type="entry name" value="Glyco_tran_WecG"/>
    <property type="match status" value="1"/>
</dbReference>
<keyword evidence="3 5" id="KW-0777">Teichoic acid biosynthesis</keyword>
<organism evidence="6 7">
    <name type="scientific">Candidatus Cellulosilyticum pullistercoris</name>
    <dbReference type="NCBI Taxonomy" id="2838521"/>
    <lineage>
        <taxon>Bacteria</taxon>
        <taxon>Bacillati</taxon>
        <taxon>Bacillota</taxon>
        <taxon>Clostridia</taxon>
        <taxon>Lachnospirales</taxon>
        <taxon>Cellulosilyticaceae</taxon>
        <taxon>Cellulosilyticum</taxon>
    </lineage>
</organism>
<dbReference type="GO" id="GO:0071555">
    <property type="term" value="P:cell wall organization"/>
    <property type="evidence" value="ECO:0007669"/>
    <property type="project" value="UniProtKB-KW"/>
</dbReference>
<evidence type="ECO:0000256" key="3">
    <source>
        <dbReference type="ARBA" id="ARBA00022944"/>
    </source>
</evidence>
<dbReference type="PANTHER" id="PTHR34136">
    <property type="match status" value="1"/>
</dbReference>
<dbReference type="Proteomes" id="UP000824229">
    <property type="component" value="Unassembled WGS sequence"/>
</dbReference>
<dbReference type="AlphaFoldDB" id="A0A9E2KCY2"/>
<sequence>MNRTVDVFGVSISKVTMNEATSKIKEFVKSDTFHSIYTPNPEIIMLAKKDEKFHQILEEADLVVPDGIGVVIASRIKKGEKLPERVAGYDLVQNTMKEAVKEGYKYYFFGSKPGISEEAAVKMRQAYPGIEIVGTRNGYFKPEDEADIIADINASGANILLVALGAPKQEKWIEANKHLMPNVRVAIGVGGSLDVMSGNVKRAPIAFQKLGLEWFYRLLKEPTRFKRMLVLPEFLIKVIFYKKESRL</sequence>
<comment type="similarity">
    <text evidence="5">Belongs to the glycosyltransferase 26 family. TagA/TarA subfamily.</text>
</comment>
<evidence type="ECO:0000256" key="1">
    <source>
        <dbReference type="ARBA" id="ARBA00022676"/>
    </source>
</evidence>
<evidence type="ECO:0000313" key="7">
    <source>
        <dbReference type="Proteomes" id="UP000824229"/>
    </source>
</evidence>
<dbReference type="EMBL" id="JAHLFQ010000162">
    <property type="protein sequence ID" value="MBU3804525.1"/>
    <property type="molecule type" value="Genomic_DNA"/>
</dbReference>
<evidence type="ECO:0000256" key="2">
    <source>
        <dbReference type="ARBA" id="ARBA00022679"/>
    </source>
</evidence>
<dbReference type="EC" id="2.4.1.187" evidence="5"/>
<comment type="catalytic activity">
    <reaction evidence="5">
        <text>UDP-N-acetyl-alpha-D-mannosamine + N-acetyl-alpha-D-glucosaminyl-di-trans,octa-cis-undecaprenyl diphosphate = N-acetyl-beta-D-mannosaminyl-(1-&gt;4)-N-acetyl-alpha-D-glucosaminyl di-trans,octa-cis-undecaprenyl diphosphate + UDP + H(+)</text>
        <dbReference type="Rhea" id="RHEA:16053"/>
        <dbReference type="ChEBI" id="CHEBI:15378"/>
        <dbReference type="ChEBI" id="CHEBI:58223"/>
        <dbReference type="ChEBI" id="CHEBI:62959"/>
        <dbReference type="ChEBI" id="CHEBI:68623"/>
        <dbReference type="ChEBI" id="CHEBI:132210"/>
        <dbReference type="EC" id="2.4.1.187"/>
    </reaction>
</comment>
<keyword evidence="2 5" id="KW-0808">Transferase</keyword>
<comment type="caution">
    <text evidence="6">The sequence shown here is derived from an EMBL/GenBank/DDBJ whole genome shotgun (WGS) entry which is preliminary data.</text>
</comment>
<dbReference type="NCBIfam" id="TIGR00696">
    <property type="entry name" value="wecG_tagA_cpsF"/>
    <property type="match status" value="1"/>
</dbReference>
<dbReference type="PANTHER" id="PTHR34136:SF1">
    <property type="entry name" value="UDP-N-ACETYL-D-MANNOSAMINURONIC ACID TRANSFERASE"/>
    <property type="match status" value="1"/>
</dbReference>
<accession>A0A9E2KCY2</accession>
<dbReference type="InterPro" id="IPR034714">
    <property type="entry name" value="TagA_TarA"/>
</dbReference>
<protein>
    <recommendedName>
        <fullName evidence="5">N-acetylglucosaminyldiphosphoundecaprenol N-acetyl-beta-D-mannosaminyltransferase</fullName>
        <ecNumber evidence="5">2.4.1.187</ecNumber>
    </recommendedName>
    <alternativeName>
        <fullName evidence="5">N-acetylmannosaminyltransferase</fullName>
    </alternativeName>
    <alternativeName>
        <fullName evidence="5">UDP-N-acetylmannosamine transferase</fullName>
    </alternativeName>
    <alternativeName>
        <fullName evidence="5">UDP-N-acetylmannosamine:N-acetylglucosaminyl pyrophosphorylundecaprenol N-acetylmannosaminyltransferase</fullName>
    </alternativeName>
</protein>
<gene>
    <name evidence="6" type="ORF">H9872_07195</name>
</gene>
<dbReference type="HAMAP" id="MF_02070">
    <property type="entry name" value="TagA_TarA"/>
    <property type="match status" value="1"/>
</dbReference>
<evidence type="ECO:0000313" key="6">
    <source>
        <dbReference type="EMBL" id="MBU3804525.1"/>
    </source>
</evidence>